<dbReference type="PANTHER" id="PTHR34408">
    <property type="entry name" value="FAMILY PROTEIN, PUTATIVE-RELATED"/>
    <property type="match status" value="1"/>
</dbReference>
<feature type="domain" description="SH3b" evidence="2">
    <location>
        <begin position="89"/>
        <end position="151"/>
    </location>
</feature>
<dbReference type="PROSITE" id="PS51257">
    <property type="entry name" value="PROKAR_LIPOPROTEIN"/>
    <property type="match status" value="1"/>
</dbReference>
<dbReference type="InterPro" id="IPR010466">
    <property type="entry name" value="DUF1058"/>
</dbReference>
<dbReference type="Proteomes" id="UP000239326">
    <property type="component" value="Chromosome"/>
</dbReference>
<proteinExistence type="predicted"/>
<accession>A0A2S0MYU0</accession>
<sequence length="151" mass="17116">MIRLKSLPSLFTALALLACSAAVSARDMVAVNRPEINMRSGAGTQHEALWVLSRGYPLEVLGRKGKWLKVRDFENDRGWVYRPLTSTRTPHHVVKVHVLNIRSAPSLKSRVLAKAARGEILKTLERKRDWVKIKQEGGPTGWVSRRLVWGW</sequence>
<dbReference type="KEGG" id="simp:C6571_06895"/>
<dbReference type="AlphaFoldDB" id="A0A2S0MYU0"/>
<reference evidence="3 4" key="1">
    <citation type="submission" date="2018-03" db="EMBL/GenBank/DDBJ databases">
        <title>Genome sequencing of Simplicispira sp.</title>
        <authorList>
            <person name="Kim S.-J."/>
            <person name="Heo J."/>
            <person name="Kwon S.-W."/>
        </authorList>
    </citation>
    <scope>NUCLEOTIDE SEQUENCE [LARGE SCALE GENOMIC DNA]</scope>
    <source>
        <strain evidence="3 4">SC1-8</strain>
    </source>
</reference>
<keyword evidence="4" id="KW-1185">Reference proteome</keyword>
<dbReference type="Pfam" id="PF06347">
    <property type="entry name" value="SH3_4"/>
    <property type="match status" value="1"/>
</dbReference>
<evidence type="ECO:0000259" key="2">
    <source>
        <dbReference type="PROSITE" id="PS51781"/>
    </source>
</evidence>
<evidence type="ECO:0000256" key="1">
    <source>
        <dbReference type="SAM" id="SignalP"/>
    </source>
</evidence>
<feature type="chain" id="PRO_5015669966" evidence="1">
    <location>
        <begin position="26"/>
        <end position="151"/>
    </location>
</feature>
<evidence type="ECO:0000313" key="3">
    <source>
        <dbReference type="EMBL" id="AVO41049.1"/>
    </source>
</evidence>
<dbReference type="OrthoDB" id="5297720at2"/>
<protein>
    <submittedName>
        <fullName evidence="3">Peptide-binding protein</fullName>
    </submittedName>
</protein>
<dbReference type="InterPro" id="IPR003646">
    <property type="entry name" value="SH3-like_bac-type"/>
</dbReference>
<dbReference type="PANTHER" id="PTHR34408:SF1">
    <property type="entry name" value="GLYCOSYL HYDROLASE FAMILY 19 DOMAIN-CONTAINING PROTEIN HI_1415"/>
    <property type="match status" value="1"/>
</dbReference>
<dbReference type="SMART" id="SM00287">
    <property type="entry name" value="SH3b"/>
    <property type="match status" value="2"/>
</dbReference>
<gene>
    <name evidence="3" type="ORF">C6571_06895</name>
</gene>
<dbReference type="PROSITE" id="PS51781">
    <property type="entry name" value="SH3B"/>
    <property type="match status" value="1"/>
</dbReference>
<organism evidence="3 4">
    <name type="scientific">Simplicispira suum</name>
    <dbReference type="NCBI Taxonomy" id="2109915"/>
    <lineage>
        <taxon>Bacteria</taxon>
        <taxon>Pseudomonadati</taxon>
        <taxon>Pseudomonadota</taxon>
        <taxon>Betaproteobacteria</taxon>
        <taxon>Burkholderiales</taxon>
        <taxon>Comamonadaceae</taxon>
        <taxon>Simplicispira</taxon>
    </lineage>
</organism>
<feature type="signal peptide" evidence="1">
    <location>
        <begin position="1"/>
        <end position="25"/>
    </location>
</feature>
<dbReference type="InterPro" id="IPR052354">
    <property type="entry name" value="Cell_Wall_Dynamics_Protein"/>
</dbReference>
<dbReference type="Gene3D" id="2.30.30.40">
    <property type="entry name" value="SH3 Domains"/>
    <property type="match status" value="2"/>
</dbReference>
<dbReference type="RefSeq" id="WP_106446035.1">
    <property type="nucleotide sequence ID" value="NZ_CP027669.1"/>
</dbReference>
<dbReference type="Pfam" id="PF08239">
    <property type="entry name" value="SH3_3"/>
    <property type="match status" value="1"/>
</dbReference>
<evidence type="ECO:0000313" key="4">
    <source>
        <dbReference type="Proteomes" id="UP000239326"/>
    </source>
</evidence>
<dbReference type="EMBL" id="CP027669">
    <property type="protein sequence ID" value="AVO41049.1"/>
    <property type="molecule type" value="Genomic_DNA"/>
</dbReference>
<keyword evidence="1" id="KW-0732">Signal</keyword>
<name>A0A2S0MYU0_9BURK</name>